<evidence type="ECO:0000313" key="7">
    <source>
        <dbReference type="EMBL" id="MCH6159236.1"/>
    </source>
</evidence>
<dbReference type="InterPro" id="IPR014284">
    <property type="entry name" value="RNA_pol_sigma-70_dom"/>
</dbReference>
<keyword evidence="8" id="KW-1185">Reference proteome</keyword>
<name>A0ABS9SSI9_9ACTN</name>
<dbReference type="InterPro" id="IPR013324">
    <property type="entry name" value="RNA_pol_sigma_r3/r4-like"/>
</dbReference>
<keyword evidence="2" id="KW-0731">Sigma factor</keyword>
<reference evidence="7" key="1">
    <citation type="submission" date="2022-03" db="EMBL/GenBank/DDBJ databases">
        <authorList>
            <person name="Santos J.D.N."/>
            <person name="Kallscheuer N."/>
            <person name="Jogler C."/>
            <person name="Lage O.M."/>
        </authorList>
    </citation>
    <scope>NUCLEOTIDE SEQUENCE</scope>
    <source>
        <strain evidence="7">M600PL45_2</strain>
    </source>
</reference>
<organism evidence="7 8">
    <name type="scientific">Streptomyces marispadix</name>
    <dbReference type="NCBI Taxonomy" id="2922868"/>
    <lineage>
        <taxon>Bacteria</taxon>
        <taxon>Bacillati</taxon>
        <taxon>Actinomycetota</taxon>
        <taxon>Actinomycetes</taxon>
        <taxon>Kitasatosporales</taxon>
        <taxon>Streptomycetaceae</taxon>
        <taxon>Streptomyces</taxon>
    </lineage>
</organism>
<dbReference type="PANTHER" id="PTHR43133">
    <property type="entry name" value="RNA POLYMERASE ECF-TYPE SIGMA FACTO"/>
    <property type="match status" value="1"/>
</dbReference>
<comment type="caution">
    <text evidence="7">The sequence shown here is derived from an EMBL/GenBank/DDBJ whole genome shotgun (WGS) entry which is preliminary data.</text>
</comment>
<evidence type="ECO:0000256" key="2">
    <source>
        <dbReference type="ARBA" id="ARBA00023082"/>
    </source>
</evidence>
<dbReference type="SUPFAM" id="SSF88659">
    <property type="entry name" value="Sigma3 and sigma4 domains of RNA polymerase sigma factors"/>
    <property type="match status" value="1"/>
</dbReference>
<dbReference type="Proteomes" id="UP001166784">
    <property type="component" value="Unassembled WGS sequence"/>
</dbReference>
<gene>
    <name evidence="7" type="ORF">MMA15_02020</name>
</gene>
<feature type="domain" description="RNA polymerase sigma-70 region 4" evidence="6">
    <location>
        <begin position="104"/>
        <end position="153"/>
    </location>
</feature>
<dbReference type="PANTHER" id="PTHR43133:SF52">
    <property type="entry name" value="ECF RNA POLYMERASE SIGMA FACTOR SIGL"/>
    <property type="match status" value="1"/>
</dbReference>
<proteinExistence type="predicted"/>
<dbReference type="InterPro" id="IPR036388">
    <property type="entry name" value="WH-like_DNA-bd_sf"/>
</dbReference>
<sequence length="163" mass="17367">MPPVPLRRLVAAECAAEAAAAGEEAEELQQAVWLRWFEAGARASGGVPGISSARWLRAAVRAEARRARRRSSRETTLPHGGPVGAPAAESSVLAAEQRRLLDAALSRLPGRCPSLMRALFSGRDLTYPEIADELGMSQGSVGPVRSRCLGCLRRMLGLPDCVP</sequence>
<protein>
    <submittedName>
        <fullName evidence="7">Sigma-70 family RNA polymerase sigma factor</fullName>
    </submittedName>
</protein>
<keyword evidence="4" id="KW-0804">Transcription</keyword>
<feature type="region of interest" description="Disordered" evidence="5">
    <location>
        <begin position="66"/>
        <end position="87"/>
    </location>
</feature>
<reference evidence="7" key="2">
    <citation type="journal article" date="2023" name="Int. J. Syst. Evol. Microbiol.">
        <title>Streptomyces marispadix sp. nov., isolated from marine beach sediment of the Northern Coast of Portugal.</title>
        <authorList>
            <person name="dos Santos J.D.N."/>
            <person name="Vitorino I.R."/>
            <person name="Kallscheuer N."/>
            <person name="Srivastava A."/>
            <person name="Krautwurst S."/>
            <person name="Marz M."/>
            <person name="Jogler C."/>
            <person name="Lobo Da Cunha A."/>
            <person name="Catita J."/>
            <person name="Goncalves H."/>
            <person name="Gonzalez I."/>
            <person name="Reyes F."/>
            <person name="Lage O.M."/>
        </authorList>
    </citation>
    <scope>NUCLEOTIDE SEQUENCE</scope>
    <source>
        <strain evidence="7">M600PL45_2</strain>
    </source>
</reference>
<evidence type="ECO:0000256" key="1">
    <source>
        <dbReference type="ARBA" id="ARBA00023015"/>
    </source>
</evidence>
<keyword evidence="3" id="KW-0238">DNA-binding</keyword>
<dbReference type="EMBL" id="JAKWJU010000002">
    <property type="protein sequence ID" value="MCH6159236.1"/>
    <property type="molecule type" value="Genomic_DNA"/>
</dbReference>
<accession>A0ABS9SSI9</accession>
<evidence type="ECO:0000256" key="5">
    <source>
        <dbReference type="SAM" id="MobiDB-lite"/>
    </source>
</evidence>
<evidence type="ECO:0000256" key="4">
    <source>
        <dbReference type="ARBA" id="ARBA00023163"/>
    </source>
</evidence>
<evidence type="ECO:0000256" key="3">
    <source>
        <dbReference type="ARBA" id="ARBA00023125"/>
    </source>
</evidence>
<dbReference type="NCBIfam" id="TIGR02937">
    <property type="entry name" value="sigma70-ECF"/>
    <property type="match status" value="1"/>
</dbReference>
<dbReference type="InterPro" id="IPR007630">
    <property type="entry name" value="RNA_pol_sigma70_r4"/>
</dbReference>
<evidence type="ECO:0000313" key="8">
    <source>
        <dbReference type="Proteomes" id="UP001166784"/>
    </source>
</evidence>
<evidence type="ECO:0000259" key="6">
    <source>
        <dbReference type="Pfam" id="PF04545"/>
    </source>
</evidence>
<dbReference type="Gene3D" id="1.10.10.10">
    <property type="entry name" value="Winged helix-like DNA-binding domain superfamily/Winged helix DNA-binding domain"/>
    <property type="match status" value="1"/>
</dbReference>
<keyword evidence="1" id="KW-0805">Transcription regulation</keyword>
<dbReference type="InterPro" id="IPR039425">
    <property type="entry name" value="RNA_pol_sigma-70-like"/>
</dbReference>
<dbReference type="Pfam" id="PF04545">
    <property type="entry name" value="Sigma70_r4"/>
    <property type="match status" value="1"/>
</dbReference>